<dbReference type="AlphaFoldDB" id="A0A1K0IFJ3"/>
<sequence>MGWFMPALLSRGLEDQTVPKHRLTGGLLCRKRPSCHQGIQLSFHHFKQAERAEACFRAHALLLQQHEYAFNAGTHFMQARVGFDCIDHY</sequence>
<dbReference type="EMBL" id="FMSH01000165">
    <property type="protein sequence ID" value="SCU75700.1"/>
    <property type="molecule type" value="Genomic_DNA"/>
</dbReference>
<organism evidence="1">
    <name type="scientific">Cupriavidus necator</name>
    <name type="common">Alcaligenes eutrophus</name>
    <name type="synonym">Ralstonia eutropha</name>
    <dbReference type="NCBI Taxonomy" id="106590"/>
    <lineage>
        <taxon>Bacteria</taxon>
        <taxon>Pseudomonadati</taxon>
        <taxon>Pseudomonadota</taxon>
        <taxon>Betaproteobacteria</taxon>
        <taxon>Burkholderiales</taxon>
        <taxon>Burkholderiaceae</taxon>
        <taxon>Cupriavidus</taxon>
    </lineage>
</organism>
<protein>
    <submittedName>
        <fullName evidence="1">Uncharacterized protein</fullName>
    </submittedName>
</protein>
<name>A0A1K0IFJ3_CUPNE</name>
<proteinExistence type="predicted"/>
<accession>A0A1K0IFJ3</accession>
<gene>
    <name evidence="1" type="ORF">CNECB9_2470016</name>
</gene>
<evidence type="ECO:0000313" key="1">
    <source>
        <dbReference type="EMBL" id="SCU75700.1"/>
    </source>
</evidence>
<reference evidence="1" key="1">
    <citation type="submission" date="2016-09" db="EMBL/GenBank/DDBJ databases">
        <authorList>
            <person name="Capua I."/>
            <person name="De Benedictis P."/>
            <person name="Joannis T."/>
            <person name="Lombin L.H."/>
            <person name="Cattoli G."/>
        </authorList>
    </citation>
    <scope>NUCLEOTIDE SEQUENCE</scope>
    <source>
        <strain evidence="1">B9</strain>
    </source>
</reference>